<keyword evidence="3" id="KW-1185">Reference proteome</keyword>
<comment type="caution">
    <text evidence="2">The sequence shown here is derived from an EMBL/GenBank/DDBJ whole genome shotgun (WGS) entry which is preliminary data.</text>
</comment>
<evidence type="ECO:0000313" key="3">
    <source>
        <dbReference type="Proteomes" id="UP000474757"/>
    </source>
</evidence>
<name>A0A6B2JSJ8_9RHOB</name>
<keyword evidence="1" id="KW-0732">Signal</keyword>
<feature type="signal peptide" evidence="1">
    <location>
        <begin position="1"/>
        <end position="21"/>
    </location>
</feature>
<feature type="chain" id="PRO_5025680259" evidence="1">
    <location>
        <begin position="22"/>
        <end position="122"/>
    </location>
</feature>
<reference evidence="2 3" key="1">
    <citation type="submission" date="2020-02" db="EMBL/GenBank/DDBJ databases">
        <title>Pseudoroseicyclus tamarix, sp. nov., isolated from offshore sediment of a Tamarix chinensis forest.</title>
        <authorList>
            <person name="Gai Y."/>
        </authorList>
    </citation>
    <scope>NUCLEOTIDE SEQUENCE [LARGE SCALE GENOMIC DNA]</scope>
    <source>
        <strain evidence="2 3">CLL3-39</strain>
    </source>
</reference>
<dbReference type="Proteomes" id="UP000474757">
    <property type="component" value="Unassembled WGS sequence"/>
</dbReference>
<evidence type="ECO:0000256" key="1">
    <source>
        <dbReference type="SAM" id="SignalP"/>
    </source>
</evidence>
<gene>
    <name evidence="2" type="ORF">GZA08_08445</name>
</gene>
<evidence type="ECO:0000313" key="2">
    <source>
        <dbReference type="EMBL" id="NDV00995.1"/>
    </source>
</evidence>
<sequence>MKQIALAPALALALLAQPAAAQEDGDGFNLMEEGARLFMQGLMDEMDPALDQLRDFAEDLEPAMREMTAEMAAGLADILETIDSVRYYEMPEITESGDIIIRRKPDAPPYVPEVDEGEEIEL</sequence>
<dbReference type="EMBL" id="JAAGAB010000002">
    <property type="protein sequence ID" value="NDV00995.1"/>
    <property type="molecule type" value="Genomic_DNA"/>
</dbReference>
<protein>
    <submittedName>
        <fullName evidence="2">AAA+ family ATPase</fullName>
    </submittedName>
</protein>
<dbReference type="RefSeq" id="WP_163892117.1">
    <property type="nucleotide sequence ID" value="NZ_JAAFYS010000002.1"/>
</dbReference>
<proteinExistence type="predicted"/>
<accession>A0A6B2JSJ8</accession>
<organism evidence="2 3">
    <name type="scientific">Pseudoroseicyclus tamaricis</name>
    <dbReference type="NCBI Taxonomy" id="2705421"/>
    <lineage>
        <taxon>Bacteria</taxon>
        <taxon>Pseudomonadati</taxon>
        <taxon>Pseudomonadota</taxon>
        <taxon>Alphaproteobacteria</taxon>
        <taxon>Rhodobacterales</taxon>
        <taxon>Paracoccaceae</taxon>
        <taxon>Pseudoroseicyclus</taxon>
    </lineage>
</organism>
<dbReference type="AlphaFoldDB" id="A0A6B2JSJ8"/>